<organism evidence="2">
    <name type="scientific">Harpegnathos saltator</name>
    <name type="common">Jerdon's jumping ant</name>
    <dbReference type="NCBI Taxonomy" id="610380"/>
    <lineage>
        <taxon>Eukaryota</taxon>
        <taxon>Metazoa</taxon>
        <taxon>Ecdysozoa</taxon>
        <taxon>Arthropoda</taxon>
        <taxon>Hexapoda</taxon>
        <taxon>Insecta</taxon>
        <taxon>Pterygota</taxon>
        <taxon>Neoptera</taxon>
        <taxon>Endopterygota</taxon>
        <taxon>Hymenoptera</taxon>
        <taxon>Apocrita</taxon>
        <taxon>Aculeata</taxon>
        <taxon>Formicoidea</taxon>
        <taxon>Formicidae</taxon>
        <taxon>Ponerinae</taxon>
        <taxon>Ponerini</taxon>
        <taxon>Harpegnathos</taxon>
    </lineage>
</organism>
<dbReference type="AlphaFoldDB" id="E2BSV8"/>
<dbReference type="InParanoid" id="E2BSV8"/>
<accession>E2BSV8</accession>
<protein>
    <submittedName>
        <fullName evidence="1">Uncharacterized protein</fullName>
    </submittedName>
</protein>
<dbReference type="Proteomes" id="UP000008237">
    <property type="component" value="Unassembled WGS sequence"/>
</dbReference>
<feature type="non-terminal residue" evidence="1">
    <location>
        <position position="30"/>
    </location>
</feature>
<feature type="non-terminal residue" evidence="1">
    <location>
        <position position="1"/>
    </location>
</feature>
<proteinExistence type="predicted"/>
<keyword evidence="2" id="KW-1185">Reference proteome</keyword>
<name>E2BSV8_HARSA</name>
<dbReference type="EMBL" id="GL450297">
    <property type="protein sequence ID" value="EFN81222.1"/>
    <property type="molecule type" value="Genomic_DNA"/>
</dbReference>
<evidence type="ECO:0000313" key="2">
    <source>
        <dbReference type="Proteomes" id="UP000008237"/>
    </source>
</evidence>
<evidence type="ECO:0000313" key="1">
    <source>
        <dbReference type="EMBL" id="EFN81222.1"/>
    </source>
</evidence>
<reference evidence="1 2" key="1">
    <citation type="journal article" date="2010" name="Science">
        <title>Genomic comparison of the ants Camponotus floridanus and Harpegnathos saltator.</title>
        <authorList>
            <person name="Bonasio R."/>
            <person name="Zhang G."/>
            <person name="Ye C."/>
            <person name="Mutti N.S."/>
            <person name="Fang X."/>
            <person name="Qin N."/>
            <person name="Donahue G."/>
            <person name="Yang P."/>
            <person name="Li Q."/>
            <person name="Li C."/>
            <person name="Zhang P."/>
            <person name="Huang Z."/>
            <person name="Berger S.L."/>
            <person name="Reinberg D."/>
            <person name="Wang J."/>
            <person name="Liebig J."/>
        </authorList>
    </citation>
    <scope>NUCLEOTIDE SEQUENCE [LARGE SCALE GENOMIC DNA]</scope>
    <source>
        <strain evidence="1 2">R22 G/1</strain>
    </source>
</reference>
<gene>
    <name evidence="1" type="ORF">EAI_02633</name>
</gene>
<sequence>QSLPELQRVLEIEWDNIIQIEIQTVIRSMP</sequence>